<feature type="chain" id="PRO_5045067159" description="Outer membrane protein beta-barrel domain-containing protein" evidence="2">
    <location>
        <begin position="22"/>
        <end position="211"/>
    </location>
</feature>
<reference evidence="4 5" key="1">
    <citation type="submission" date="2020-03" db="EMBL/GenBank/DDBJ databases">
        <title>Genomic Encyclopedia of Type Strains, Phase IV (KMG-IV): sequencing the most valuable type-strain genomes for metagenomic binning, comparative biology and taxonomic classification.</title>
        <authorList>
            <person name="Goeker M."/>
        </authorList>
    </citation>
    <scope>NUCLEOTIDE SEQUENCE [LARGE SCALE GENOMIC DNA]</scope>
    <source>
        <strain evidence="4 5">DSM 105096</strain>
    </source>
</reference>
<comment type="caution">
    <text evidence="4">The sequence shown here is derived from an EMBL/GenBank/DDBJ whole genome shotgun (WGS) entry which is preliminary data.</text>
</comment>
<keyword evidence="5" id="KW-1185">Reference proteome</keyword>
<feature type="domain" description="Outer membrane protein beta-barrel" evidence="3">
    <location>
        <begin position="11"/>
        <end position="198"/>
    </location>
</feature>
<dbReference type="Pfam" id="PF13505">
    <property type="entry name" value="OMP_b-brl"/>
    <property type="match status" value="1"/>
</dbReference>
<evidence type="ECO:0000259" key="3">
    <source>
        <dbReference type="Pfam" id="PF13505"/>
    </source>
</evidence>
<evidence type="ECO:0000313" key="4">
    <source>
        <dbReference type="EMBL" id="NJC25108.1"/>
    </source>
</evidence>
<organism evidence="4 5">
    <name type="scientific">Neolewinella antarctica</name>
    <dbReference type="NCBI Taxonomy" id="442734"/>
    <lineage>
        <taxon>Bacteria</taxon>
        <taxon>Pseudomonadati</taxon>
        <taxon>Bacteroidota</taxon>
        <taxon>Saprospiria</taxon>
        <taxon>Saprospirales</taxon>
        <taxon>Lewinellaceae</taxon>
        <taxon>Neolewinella</taxon>
    </lineage>
</organism>
<protein>
    <recommendedName>
        <fullName evidence="3">Outer membrane protein beta-barrel domain-containing protein</fullName>
    </recommendedName>
</protein>
<name>A0ABX0X7W3_9BACT</name>
<evidence type="ECO:0000313" key="5">
    <source>
        <dbReference type="Proteomes" id="UP000770785"/>
    </source>
</evidence>
<evidence type="ECO:0000256" key="2">
    <source>
        <dbReference type="SAM" id="SignalP"/>
    </source>
</evidence>
<keyword evidence="1 2" id="KW-0732">Signal</keyword>
<accession>A0ABX0X7W3</accession>
<evidence type="ECO:0000256" key="1">
    <source>
        <dbReference type="ARBA" id="ARBA00022729"/>
    </source>
</evidence>
<sequence>MSLRHLITTFLCLLLAVPAAAQTFRASVLGGANLSQVDGDMLFGFNRIGANAGLRVVAVLSERWRVGPEILLSQQGARQTKDSFNISPFQRINFSTLEVPLMVYYKDWRITAEAGVSYQRVIDSEIINGRGVDITADNPFNENLFAIKFGVTLYVTKNLGVNFRWSKHLANIAEFDPRLSEITTFRGRTISLRAVYTFGQGEILPQRPVTE</sequence>
<gene>
    <name evidence="4" type="ORF">GGR27_000589</name>
</gene>
<dbReference type="EMBL" id="JAATJH010000001">
    <property type="protein sequence ID" value="NJC25108.1"/>
    <property type="molecule type" value="Genomic_DNA"/>
</dbReference>
<dbReference type="RefSeq" id="WP_168035877.1">
    <property type="nucleotide sequence ID" value="NZ_JAATJH010000001.1"/>
</dbReference>
<proteinExistence type="predicted"/>
<dbReference type="InterPro" id="IPR027385">
    <property type="entry name" value="Beta-barrel_OMP"/>
</dbReference>
<feature type="signal peptide" evidence="2">
    <location>
        <begin position="1"/>
        <end position="21"/>
    </location>
</feature>
<dbReference type="Proteomes" id="UP000770785">
    <property type="component" value="Unassembled WGS sequence"/>
</dbReference>